<evidence type="ECO:0000313" key="3">
    <source>
        <dbReference type="Proteomes" id="UP000821837"/>
    </source>
</evidence>
<feature type="region of interest" description="Disordered" evidence="1">
    <location>
        <begin position="1"/>
        <end position="129"/>
    </location>
</feature>
<dbReference type="Proteomes" id="UP000821837">
    <property type="component" value="Chromosome 6"/>
</dbReference>
<protein>
    <submittedName>
        <fullName evidence="2">Uncharacterized protein</fullName>
    </submittedName>
</protein>
<feature type="compositionally biased region" description="Low complexity" evidence="1">
    <location>
        <begin position="43"/>
        <end position="56"/>
    </location>
</feature>
<evidence type="ECO:0000256" key="1">
    <source>
        <dbReference type="SAM" id="MobiDB-lite"/>
    </source>
</evidence>
<reference evidence="2" key="2">
    <citation type="submission" date="2021-09" db="EMBL/GenBank/DDBJ databases">
        <authorList>
            <person name="Jia N."/>
            <person name="Wang J."/>
            <person name="Shi W."/>
            <person name="Du L."/>
            <person name="Sun Y."/>
            <person name="Zhan W."/>
            <person name="Jiang J."/>
            <person name="Wang Q."/>
            <person name="Zhang B."/>
            <person name="Ji P."/>
            <person name="Sakyi L.B."/>
            <person name="Cui X."/>
            <person name="Yuan T."/>
            <person name="Jiang B."/>
            <person name="Yang W."/>
            <person name="Lam T.T.-Y."/>
            <person name="Chang Q."/>
            <person name="Ding S."/>
            <person name="Wang X."/>
            <person name="Zhu J."/>
            <person name="Ruan X."/>
            <person name="Zhao L."/>
            <person name="Wei J."/>
            <person name="Que T."/>
            <person name="Du C."/>
            <person name="Cheng J."/>
            <person name="Dai P."/>
            <person name="Han X."/>
            <person name="Huang E."/>
            <person name="Gao Y."/>
            <person name="Liu J."/>
            <person name="Shao H."/>
            <person name="Ye R."/>
            <person name="Li L."/>
            <person name="Wei W."/>
            <person name="Wang X."/>
            <person name="Wang C."/>
            <person name="Huo Q."/>
            <person name="Li W."/>
            <person name="Guo W."/>
            <person name="Chen H."/>
            <person name="Chen S."/>
            <person name="Zhou L."/>
            <person name="Zhou L."/>
            <person name="Ni X."/>
            <person name="Tian J."/>
            <person name="Zhou Y."/>
            <person name="Sheng Y."/>
            <person name="Liu T."/>
            <person name="Pan Y."/>
            <person name="Xia L."/>
            <person name="Li J."/>
            <person name="Zhao F."/>
            <person name="Cao W."/>
        </authorList>
    </citation>
    <scope>NUCLEOTIDE SEQUENCE</scope>
    <source>
        <strain evidence="2">Rsan-2018</strain>
        <tissue evidence="2">Larvae</tissue>
    </source>
</reference>
<proteinExistence type="predicted"/>
<feature type="compositionally biased region" description="Acidic residues" evidence="1">
    <location>
        <begin position="137"/>
        <end position="151"/>
    </location>
</feature>
<dbReference type="EMBL" id="JABSTV010001252">
    <property type="protein sequence ID" value="KAH7948348.1"/>
    <property type="molecule type" value="Genomic_DNA"/>
</dbReference>
<feature type="compositionally biased region" description="Acidic residues" evidence="1">
    <location>
        <begin position="110"/>
        <end position="119"/>
    </location>
</feature>
<feature type="compositionally biased region" description="Basic and acidic residues" evidence="1">
    <location>
        <begin position="31"/>
        <end position="42"/>
    </location>
</feature>
<name>A0A9D4PNM3_RHISA</name>
<dbReference type="AlphaFoldDB" id="A0A9D4PNM3"/>
<sequence length="711" mass="79185">MSQDSPRNTRKRYLDRDEPFVLPRSTAFWKKQQERCRLRDPGSDAGVSADAQASSSDPPPSTSEPALTADDADDGLSHGSNVDLDPEHVRSSQADSHFDDDSVGDRAETDDGAYAESAEETQLHEPSMEDIFSDCSDSFESDCDTEAGNESEEARPTFLDESELLAADFALLDSQTLPGSTTSKAAAVVMIMAFVITHGLSWVAFDDLLSLIDGLFGFKGNTLPRTKHLFRKMWSSKTKSLVKHFFYCDVCGSLLNSQTGASSMSKDALYKRLIQLNEESNQTSGAFDDITSGEMLRKLRQSGTVGSMDLTLTFNTDGSPVFKSSTSSIWPIQFLINELPPDCRMKNCFVAGLWFGRHPNMSLFMGKFVEEVNNFGHLIWRTASSVIKSTIHAVCCCVDAPARAAVMSMVQFNGLFGCPWCYVCGEHHEGAQRCMNVAADELRTPKGMLRDMKFAIEVASQISKLCKSDVLVSRFCDYVTAATAAVMYLSISLHSTVLYICIAKRRPPTVAQVDKRLLSIKPPQCFTRLPRSIKERCHWKASEWRHWLLFYAVPCCSGILPQRHLNHFVLLVEAVHTLLLEELNLPQVERAGRLLQEFVSRTKTLYSSRMMTFNLHQLLHLASSVERFGPLWAHSAFVFESGNGRLLKTITGAKGVPNQVVERLVMLQQLTQFTKNGGTRPPFLHASILFRHTMVFPGPLKLCPVIVLDVQ</sequence>
<evidence type="ECO:0000313" key="2">
    <source>
        <dbReference type="EMBL" id="KAH7948348.1"/>
    </source>
</evidence>
<feature type="compositionally biased region" description="Basic and acidic residues" evidence="1">
    <location>
        <begin position="85"/>
        <end position="109"/>
    </location>
</feature>
<organism evidence="2 3">
    <name type="scientific">Rhipicephalus sanguineus</name>
    <name type="common">Brown dog tick</name>
    <name type="synonym">Ixodes sanguineus</name>
    <dbReference type="NCBI Taxonomy" id="34632"/>
    <lineage>
        <taxon>Eukaryota</taxon>
        <taxon>Metazoa</taxon>
        <taxon>Ecdysozoa</taxon>
        <taxon>Arthropoda</taxon>
        <taxon>Chelicerata</taxon>
        <taxon>Arachnida</taxon>
        <taxon>Acari</taxon>
        <taxon>Parasitiformes</taxon>
        <taxon>Ixodida</taxon>
        <taxon>Ixodoidea</taxon>
        <taxon>Ixodidae</taxon>
        <taxon>Rhipicephalinae</taxon>
        <taxon>Rhipicephalus</taxon>
        <taxon>Rhipicephalus</taxon>
    </lineage>
</organism>
<dbReference type="PANTHER" id="PTHR46579:SF1">
    <property type="entry name" value="F5_8 TYPE C DOMAIN-CONTAINING PROTEIN"/>
    <property type="match status" value="1"/>
</dbReference>
<dbReference type="VEuPathDB" id="VectorBase:RSAN_045182"/>
<dbReference type="PANTHER" id="PTHR46579">
    <property type="entry name" value="F5/8 TYPE C DOMAIN-CONTAINING PROTEIN-RELATED"/>
    <property type="match status" value="1"/>
</dbReference>
<feature type="region of interest" description="Disordered" evidence="1">
    <location>
        <begin position="136"/>
        <end position="155"/>
    </location>
</feature>
<reference evidence="2" key="1">
    <citation type="journal article" date="2020" name="Cell">
        <title>Large-Scale Comparative Analyses of Tick Genomes Elucidate Their Genetic Diversity and Vector Capacities.</title>
        <authorList>
            <consortium name="Tick Genome and Microbiome Consortium (TIGMIC)"/>
            <person name="Jia N."/>
            <person name="Wang J."/>
            <person name="Shi W."/>
            <person name="Du L."/>
            <person name="Sun Y."/>
            <person name="Zhan W."/>
            <person name="Jiang J.F."/>
            <person name="Wang Q."/>
            <person name="Zhang B."/>
            <person name="Ji P."/>
            <person name="Bell-Sakyi L."/>
            <person name="Cui X.M."/>
            <person name="Yuan T.T."/>
            <person name="Jiang B.G."/>
            <person name="Yang W.F."/>
            <person name="Lam T.T."/>
            <person name="Chang Q.C."/>
            <person name="Ding S.J."/>
            <person name="Wang X.J."/>
            <person name="Zhu J.G."/>
            <person name="Ruan X.D."/>
            <person name="Zhao L."/>
            <person name="Wei J.T."/>
            <person name="Ye R.Z."/>
            <person name="Que T.C."/>
            <person name="Du C.H."/>
            <person name="Zhou Y.H."/>
            <person name="Cheng J.X."/>
            <person name="Dai P.F."/>
            <person name="Guo W.B."/>
            <person name="Han X.H."/>
            <person name="Huang E.J."/>
            <person name="Li L.F."/>
            <person name="Wei W."/>
            <person name="Gao Y.C."/>
            <person name="Liu J.Z."/>
            <person name="Shao H.Z."/>
            <person name="Wang X."/>
            <person name="Wang C.C."/>
            <person name="Yang T.C."/>
            <person name="Huo Q.B."/>
            <person name="Li W."/>
            <person name="Chen H.Y."/>
            <person name="Chen S.E."/>
            <person name="Zhou L.G."/>
            <person name="Ni X.B."/>
            <person name="Tian J.H."/>
            <person name="Sheng Y."/>
            <person name="Liu T."/>
            <person name="Pan Y.S."/>
            <person name="Xia L.Y."/>
            <person name="Li J."/>
            <person name="Zhao F."/>
            <person name="Cao W.C."/>
        </authorList>
    </citation>
    <scope>NUCLEOTIDE SEQUENCE</scope>
    <source>
        <strain evidence="2">Rsan-2018</strain>
    </source>
</reference>
<comment type="caution">
    <text evidence="2">The sequence shown here is derived from an EMBL/GenBank/DDBJ whole genome shotgun (WGS) entry which is preliminary data.</text>
</comment>
<accession>A0A9D4PNM3</accession>
<gene>
    <name evidence="2" type="ORF">HPB52_020757</name>
</gene>
<keyword evidence="3" id="KW-1185">Reference proteome</keyword>